<accession>A0A9P7FQ08</accession>
<evidence type="ECO:0000313" key="3">
    <source>
        <dbReference type="Proteomes" id="UP000717328"/>
    </source>
</evidence>
<feature type="region of interest" description="Disordered" evidence="1">
    <location>
        <begin position="45"/>
        <end position="76"/>
    </location>
</feature>
<dbReference type="AlphaFoldDB" id="A0A9P7FQ08"/>
<organism evidence="2 3">
    <name type="scientific">Sphagnurus paluster</name>
    <dbReference type="NCBI Taxonomy" id="117069"/>
    <lineage>
        <taxon>Eukaryota</taxon>
        <taxon>Fungi</taxon>
        <taxon>Dikarya</taxon>
        <taxon>Basidiomycota</taxon>
        <taxon>Agaricomycotina</taxon>
        <taxon>Agaricomycetes</taxon>
        <taxon>Agaricomycetidae</taxon>
        <taxon>Agaricales</taxon>
        <taxon>Tricholomatineae</taxon>
        <taxon>Lyophyllaceae</taxon>
        <taxon>Sphagnurus</taxon>
    </lineage>
</organism>
<dbReference type="Proteomes" id="UP000717328">
    <property type="component" value="Unassembled WGS sequence"/>
</dbReference>
<dbReference type="EMBL" id="JABCKI010005941">
    <property type="protein sequence ID" value="KAG5636377.1"/>
    <property type="molecule type" value="Genomic_DNA"/>
</dbReference>
<protein>
    <submittedName>
        <fullName evidence="2">Uncharacterized protein</fullName>
    </submittedName>
</protein>
<gene>
    <name evidence="2" type="ORF">H0H81_008269</name>
</gene>
<feature type="region of interest" description="Disordered" evidence="1">
    <location>
        <begin position="177"/>
        <end position="224"/>
    </location>
</feature>
<proteinExistence type="predicted"/>
<reference evidence="2" key="2">
    <citation type="submission" date="2021-10" db="EMBL/GenBank/DDBJ databases">
        <title>Phylogenomics reveals ancestral predisposition of the termite-cultivated fungus Termitomyces towards a domesticated lifestyle.</title>
        <authorList>
            <person name="Auxier B."/>
            <person name="Grum-Grzhimaylo A."/>
            <person name="Cardenas M.E."/>
            <person name="Lodge J.D."/>
            <person name="Laessoe T."/>
            <person name="Pedersen O."/>
            <person name="Smith M.E."/>
            <person name="Kuyper T.W."/>
            <person name="Franco-Molano E.A."/>
            <person name="Baroni T.J."/>
            <person name="Aanen D.K."/>
        </authorList>
    </citation>
    <scope>NUCLEOTIDE SEQUENCE</scope>
    <source>
        <strain evidence="2">D49</strain>
    </source>
</reference>
<evidence type="ECO:0000256" key="1">
    <source>
        <dbReference type="SAM" id="MobiDB-lite"/>
    </source>
</evidence>
<reference evidence="2" key="1">
    <citation type="submission" date="2021-02" db="EMBL/GenBank/DDBJ databases">
        <authorList>
            <person name="Nieuwenhuis M."/>
            <person name="Van De Peppel L.J.J."/>
        </authorList>
    </citation>
    <scope>NUCLEOTIDE SEQUENCE</scope>
    <source>
        <strain evidence="2">D49</strain>
    </source>
</reference>
<comment type="caution">
    <text evidence="2">The sequence shown here is derived from an EMBL/GenBank/DDBJ whole genome shotgun (WGS) entry which is preliminary data.</text>
</comment>
<dbReference type="OrthoDB" id="3065321at2759"/>
<keyword evidence="3" id="KW-1185">Reference proteome</keyword>
<evidence type="ECO:0000313" key="2">
    <source>
        <dbReference type="EMBL" id="KAG5636377.1"/>
    </source>
</evidence>
<sequence length="249" mass="27018">MPALTLRRETSIGALRAFNSLPRSSTNPYLLPTFHSPAGSSLASLIEPLSPIRPPSRRSSPKKTPSPPRKARSSASSSIFGAFVSALKGKKRVGPQHRTPPRADTRNGHSAAALRKMPSCPGGGTTWDQRFLQRRRRLLVPPSPVKYDDMDIDMAVGDDGDGAQHVVAHRGMLNFASSSPDPFGTPPWTPTEAGMRAPPLSPVEMNGSPDSVRSRRRRERERSAVKSLQILGVEASGAVRQQYGQAWEV</sequence>
<name>A0A9P7FQ08_9AGAR</name>
<feature type="region of interest" description="Disordered" evidence="1">
    <location>
        <begin position="89"/>
        <end position="125"/>
    </location>
</feature>